<dbReference type="Proteomes" id="UP001055439">
    <property type="component" value="Chromosome 3"/>
</dbReference>
<dbReference type="EMBL" id="CP097505">
    <property type="protein sequence ID" value="URD93376.1"/>
    <property type="molecule type" value="Genomic_DNA"/>
</dbReference>
<feature type="region of interest" description="Disordered" evidence="1">
    <location>
        <begin position="1"/>
        <end position="31"/>
    </location>
</feature>
<evidence type="ECO:0000313" key="3">
    <source>
        <dbReference type="Proteomes" id="UP001055439"/>
    </source>
</evidence>
<sequence length="67" mass="7834">MKPLIMMTSSQKKRNQNGYHHFTRKDGAKSRKYTIQNRDQSNIIAKPWYLLPFRIGTVTEVLSIPAQ</sequence>
<proteinExistence type="predicted"/>
<evidence type="ECO:0000256" key="1">
    <source>
        <dbReference type="SAM" id="MobiDB-lite"/>
    </source>
</evidence>
<gene>
    <name evidence="2" type="ORF">MUK42_34100</name>
</gene>
<name>A0A9E7JUX9_9LILI</name>
<reference evidence="2" key="1">
    <citation type="submission" date="2022-05" db="EMBL/GenBank/DDBJ databases">
        <title>The Musa troglodytarum L. genome provides insights into the mechanism of non-climacteric behaviour and enrichment of carotenoids.</title>
        <authorList>
            <person name="Wang J."/>
        </authorList>
    </citation>
    <scope>NUCLEOTIDE SEQUENCE</scope>
    <source>
        <tissue evidence="2">Leaf</tissue>
    </source>
</reference>
<keyword evidence="3" id="KW-1185">Reference proteome</keyword>
<accession>A0A9E7JUX9</accession>
<evidence type="ECO:0000313" key="2">
    <source>
        <dbReference type="EMBL" id="URD93376.1"/>
    </source>
</evidence>
<protein>
    <submittedName>
        <fullName evidence="2">Uncharacterized protein</fullName>
    </submittedName>
</protein>
<organism evidence="2 3">
    <name type="scientific">Musa troglodytarum</name>
    <name type="common">fe'i banana</name>
    <dbReference type="NCBI Taxonomy" id="320322"/>
    <lineage>
        <taxon>Eukaryota</taxon>
        <taxon>Viridiplantae</taxon>
        <taxon>Streptophyta</taxon>
        <taxon>Embryophyta</taxon>
        <taxon>Tracheophyta</taxon>
        <taxon>Spermatophyta</taxon>
        <taxon>Magnoliopsida</taxon>
        <taxon>Liliopsida</taxon>
        <taxon>Zingiberales</taxon>
        <taxon>Musaceae</taxon>
        <taxon>Musa</taxon>
    </lineage>
</organism>
<dbReference type="AlphaFoldDB" id="A0A9E7JUX9"/>